<keyword evidence="5" id="KW-0460">Magnesium</keyword>
<evidence type="ECO:0000256" key="3">
    <source>
        <dbReference type="ARBA" id="ARBA00012891"/>
    </source>
</evidence>
<evidence type="ECO:0000256" key="8">
    <source>
        <dbReference type="ARBA" id="ARBA00023235"/>
    </source>
</evidence>
<dbReference type="InterPro" id="IPR013825">
    <property type="entry name" value="Topo_IA_cen_sub2"/>
</dbReference>
<gene>
    <name evidence="12" type="ORF">CSSPJE1EN2_LOCUS7495</name>
</gene>
<keyword evidence="6" id="KW-0799">Topoisomerase</keyword>
<feature type="compositionally biased region" description="Polar residues" evidence="9">
    <location>
        <begin position="1208"/>
        <end position="1227"/>
    </location>
</feature>
<keyword evidence="8" id="KW-0413">Isomerase</keyword>
<dbReference type="InterPro" id="IPR013497">
    <property type="entry name" value="Topo_IA_cen"/>
</dbReference>
<dbReference type="SUPFAM" id="SSF56712">
    <property type="entry name" value="Prokaryotic type I DNA topoisomerase"/>
    <property type="match status" value="1"/>
</dbReference>
<evidence type="ECO:0000256" key="4">
    <source>
        <dbReference type="ARBA" id="ARBA00022723"/>
    </source>
</evidence>
<dbReference type="PANTHER" id="PTHR42785:SF1">
    <property type="entry name" value="DNA TOPOISOMERASE"/>
    <property type="match status" value="1"/>
</dbReference>
<dbReference type="Gene3D" id="3.40.50.140">
    <property type="match status" value="1"/>
</dbReference>
<feature type="compositionally biased region" description="Basic residues" evidence="9">
    <location>
        <begin position="1141"/>
        <end position="1153"/>
    </location>
</feature>
<evidence type="ECO:0000256" key="6">
    <source>
        <dbReference type="ARBA" id="ARBA00023029"/>
    </source>
</evidence>
<dbReference type="Proteomes" id="UP001497522">
    <property type="component" value="Chromosome 14"/>
</dbReference>
<dbReference type="InterPro" id="IPR013824">
    <property type="entry name" value="Topo_IA_cen_sub1"/>
</dbReference>
<dbReference type="PROSITE" id="PS52039">
    <property type="entry name" value="TOPO_IA_2"/>
    <property type="match status" value="1"/>
</dbReference>
<evidence type="ECO:0000256" key="2">
    <source>
        <dbReference type="ARBA" id="ARBA00009446"/>
    </source>
</evidence>
<dbReference type="SMART" id="SM00493">
    <property type="entry name" value="TOPRIM"/>
    <property type="match status" value="1"/>
</dbReference>
<dbReference type="InterPro" id="IPR013826">
    <property type="entry name" value="Topo_IA_cen_sub3"/>
</dbReference>
<name>A0ABP1APK9_9BRYO</name>
<dbReference type="EMBL" id="OZ023715">
    <property type="protein sequence ID" value="CAK9864500.1"/>
    <property type="molecule type" value="Genomic_DNA"/>
</dbReference>
<evidence type="ECO:0000256" key="1">
    <source>
        <dbReference type="ARBA" id="ARBA00000213"/>
    </source>
</evidence>
<dbReference type="CDD" id="cd03363">
    <property type="entry name" value="TOPRIM_TopoIA_TopoI"/>
    <property type="match status" value="1"/>
</dbReference>
<dbReference type="InterPro" id="IPR034149">
    <property type="entry name" value="TOPRIM_TopoI"/>
</dbReference>
<organism evidence="12 13">
    <name type="scientific">Sphagnum jensenii</name>
    <dbReference type="NCBI Taxonomy" id="128206"/>
    <lineage>
        <taxon>Eukaryota</taxon>
        <taxon>Viridiplantae</taxon>
        <taxon>Streptophyta</taxon>
        <taxon>Embryophyta</taxon>
        <taxon>Bryophyta</taxon>
        <taxon>Sphagnophytina</taxon>
        <taxon>Sphagnopsida</taxon>
        <taxon>Sphagnales</taxon>
        <taxon>Sphagnaceae</taxon>
        <taxon>Sphagnum</taxon>
    </lineage>
</organism>
<evidence type="ECO:0000313" key="13">
    <source>
        <dbReference type="Proteomes" id="UP001497522"/>
    </source>
</evidence>
<feature type="region of interest" description="Disordered" evidence="9">
    <location>
        <begin position="1114"/>
        <end position="1227"/>
    </location>
</feature>
<dbReference type="PROSITE" id="PS00396">
    <property type="entry name" value="TOPO_IA_1"/>
    <property type="match status" value="1"/>
</dbReference>
<feature type="domain" description="Toprim" evidence="10">
    <location>
        <begin position="288"/>
        <end position="403"/>
    </location>
</feature>
<keyword evidence="4" id="KW-0479">Metal-binding</keyword>
<evidence type="ECO:0000259" key="10">
    <source>
        <dbReference type="PROSITE" id="PS50880"/>
    </source>
</evidence>
<feature type="compositionally biased region" description="Polar residues" evidence="9">
    <location>
        <begin position="1175"/>
        <end position="1190"/>
    </location>
</feature>
<sequence length="1227" mass="134636">MQRTLLLCRRSMISHLRLPLATTTAWPFLTRRRAHHRQMLFTCFCSLPPLQQHLFPTTNSLLTSAYPNHTFPSPLPPPLAPAAAAAAFHHNLSSSLSSLRIWDFIAQVRETAGVGVGFGDGVSMAKGSVLQGREMGCMRFFIGSWSLAPAKNITAESISVQFSTVCKSAALMRNSSSSSSSSSSTGRSSTGGGSKCYVGSIGFHHARTAGRRGFLRWNWGSNGIERCSPFEGGGFVEAFLLEGLGTFRQFSANVVLVDQNQRGPRKDWKKRRPPPPQGAGKDSSKTKQAVVVVESPAKAKTIEKYLGSGYTVVASYGHVRDLAARAGSVRPDDDYTMLWEVPATARPHINSIKAAVKGAEMLVLASDPDREGEAIAWHVLEMLTMEGALKKGMMVKRVVFNEITKAAVLRAMEAPREISGTLVNAYLARRALDYLIGFDLSPVLWRKLPGSKSAGRVQSAALRLVCERELAIEAFHPQEYWTVEAQLTKDASNSVSRGGFRARLTHYLGEKLGQFALGNSIEAEAASKSVGEAKLRVGSVKKSLLRRTPPAPYITSTLQQDASTKLAFGASRTMAIAQQLYEGVKLDNEEQMGLITYMRTDGVQISNEAVESIRQLAAARYGEEYVPSQKRQFTSRVKNAQEAHEAIRPTDINCLPSSLAAVLEEDALKLYTLIWARTMACQLEQAILSQVAIDIVDDTDNVRLRSNGSSVSFPGYLAVLEDMAALGVKLGDPQEQEKDEEEGGALENFEVGDLVTLSESCAIQHFTEPPPRFSEGTIVKRLEELGIGRPSTYASTLRTLQLRNYVRLEKRRIFPETRGRMVSAFLSHYFPQFSDYDFTANMENQLDEVSAGHANWKALLAKFWPEFHENVLAAMKIPIDKVVEMLEEIFAKQFFPPASSGGEDRVCPSCKEGRVCMKLSRFGSGYFFGCTRYPTCLFKANVMSSGDNDSSDDDEDSEAPKQWSLIARPPKVLGVDPATQLQVVVRVGPYGGYVQLGEASKKQKPRRTTLPKVGCYSTDCVSDHKDISLEKALELLSYPRELGKHPEEGTPITIGIGKFGFYVRHRAIIASVPQEIFVQELTLEKALKLLKGRNVSKRGRPPYKAVAEVATTDKVTSLPDSESVSHTEEQNQSTEQLAGNKNKKGKEKKKQLHKSQNGAAVTSPSNGPPVIADPSASSQLAEDNGGTTSRMHLDLPKKGRGRPRKSQEASNNSQFLATNAMTQQPLP</sequence>
<keyword evidence="13" id="KW-1185">Reference proteome</keyword>
<feature type="domain" description="Topo IA-type catalytic" evidence="11">
    <location>
        <begin position="419"/>
        <end position="872"/>
    </location>
</feature>
<dbReference type="Pfam" id="PF01131">
    <property type="entry name" value="Topoisom_bac"/>
    <property type="match status" value="1"/>
</dbReference>
<dbReference type="CDD" id="cd00186">
    <property type="entry name" value="TOP1Ac"/>
    <property type="match status" value="1"/>
</dbReference>
<comment type="catalytic activity">
    <reaction evidence="1">
        <text>ATP-independent breakage of single-stranded DNA, followed by passage and rejoining.</text>
        <dbReference type="EC" id="5.6.2.1"/>
    </reaction>
</comment>
<proteinExistence type="inferred from homology"/>
<dbReference type="NCBIfam" id="TIGR01051">
    <property type="entry name" value="topA_bact"/>
    <property type="match status" value="1"/>
</dbReference>
<dbReference type="InterPro" id="IPR023406">
    <property type="entry name" value="Topo_IA_AS"/>
</dbReference>
<dbReference type="InterPro" id="IPR028612">
    <property type="entry name" value="Topoisom_1_IA"/>
</dbReference>
<evidence type="ECO:0000256" key="7">
    <source>
        <dbReference type="ARBA" id="ARBA00023125"/>
    </source>
</evidence>
<dbReference type="SMART" id="SM00437">
    <property type="entry name" value="TOP1Ac"/>
    <property type="match status" value="1"/>
</dbReference>
<comment type="similarity">
    <text evidence="2">Belongs to the type IA topoisomerase family.</text>
</comment>
<dbReference type="PANTHER" id="PTHR42785">
    <property type="entry name" value="DNA TOPOISOMERASE, TYPE IA, CORE"/>
    <property type="match status" value="1"/>
</dbReference>
<dbReference type="InterPro" id="IPR023405">
    <property type="entry name" value="Topo_IA_core_domain"/>
</dbReference>
<reference evidence="12" key="1">
    <citation type="submission" date="2024-03" db="EMBL/GenBank/DDBJ databases">
        <authorList>
            <consortium name="ELIXIR-Norway"/>
            <consortium name="Elixir Norway"/>
        </authorList>
    </citation>
    <scope>NUCLEOTIDE SEQUENCE</scope>
</reference>
<dbReference type="HAMAP" id="MF_00952">
    <property type="entry name" value="Topoisom_1_prok"/>
    <property type="match status" value="1"/>
</dbReference>
<evidence type="ECO:0000313" key="12">
    <source>
        <dbReference type="EMBL" id="CAK9864500.1"/>
    </source>
</evidence>
<keyword evidence="7" id="KW-0238">DNA-binding</keyword>
<dbReference type="InterPro" id="IPR025589">
    <property type="entry name" value="Toprim_C_rpt"/>
</dbReference>
<dbReference type="PROSITE" id="PS50880">
    <property type="entry name" value="TOPRIM"/>
    <property type="match status" value="1"/>
</dbReference>
<feature type="region of interest" description="Disordered" evidence="9">
    <location>
        <begin position="261"/>
        <end position="289"/>
    </location>
</feature>
<dbReference type="InterPro" id="IPR003602">
    <property type="entry name" value="Topo_IA_DNA-bd_dom"/>
</dbReference>
<dbReference type="PRINTS" id="PR00417">
    <property type="entry name" value="PRTPISMRASEI"/>
</dbReference>
<dbReference type="Pfam" id="PF13368">
    <property type="entry name" value="Toprim_C_rpt"/>
    <property type="match status" value="2"/>
</dbReference>
<dbReference type="Pfam" id="PF01751">
    <property type="entry name" value="Toprim"/>
    <property type="match status" value="1"/>
</dbReference>
<evidence type="ECO:0000256" key="9">
    <source>
        <dbReference type="SAM" id="MobiDB-lite"/>
    </source>
</evidence>
<accession>A0ABP1APK9</accession>
<dbReference type="Gene3D" id="1.10.290.10">
    <property type="entry name" value="Topoisomerase I, domain 4"/>
    <property type="match status" value="1"/>
</dbReference>
<dbReference type="Gene3D" id="1.10.460.10">
    <property type="entry name" value="Topoisomerase I, domain 2"/>
    <property type="match status" value="1"/>
</dbReference>
<dbReference type="InterPro" id="IPR000380">
    <property type="entry name" value="Topo_IA"/>
</dbReference>
<evidence type="ECO:0000256" key="5">
    <source>
        <dbReference type="ARBA" id="ARBA00022842"/>
    </source>
</evidence>
<feature type="compositionally biased region" description="Polar residues" evidence="9">
    <location>
        <begin position="1154"/>
        <end position="1165"/>
    </location>
</feature>
<dbReference type="InterPro" id="IPR006171">
    <property type="entry name" value="TOPRIM_dom"/>
</dbReference>
<dbReference type="InterPro" id="IPR003601">
    <property type="entry name" value="Topo_IA_2"/>
</dbReference>
<dbReference type="EC" id="5.6.2.1" evidence="3"/>
<dbReference type="Gene3D" id="2.70.20.10">
    <property type="entry name" value="Topoisomerase I, domain 3"/>
    <property type="match status" value="1"/>
</dbReference>
<dbReference type="InterPro" id="IPR005733">
    <property type="entry name" value="TopoI_bac-type"/>
</dbReference>
<evidence type="ECO:0000259" key="11">
    <source>
        <dbReference type="PROSITE" id="PS52039"/>
    </source>
</evidence>
<dbReference type="SMART" id="SM00436">
    <property type="entry name" value="TOP1Bc"/>
    <property type="match status" value="1"/>
</dbReference>
<protein>
    <recommendedName>
        <fullName evidence="3">DNA topoisomerase</fullName>
        <ecNumber evidence="3">5.6.2.1</ecNumber>
    </recommendedName>
</protein>